<name>A0ABN3Z9S9_BACA1</name>
<dbReference type="EMBL" id="CP002207">
    <property type="protein sequence ID" value="ADP31653.1"/>
    <property type="molecule type" value="Genomic_DNA"/>
</dbReference>
<gene>
    <name evidence="2" type="ordered locus">BATR1942_03495</name>
</gene>
<evidence type="ECO:0000259" key="1">
    <source>
        <dbReference type="Pfam" id="PF00899"/>
    </source>
</evidence>
<protein>
    <submittedName>
        <fullName evidence="2">Thiamine/molybdopterin biosynthesis ThiF/MoeB-like protein</fullName>
    </submittedName>
</protein>
<keyword evidence="3" id="KW-1185">Reference proteome</keyword>
<dbReference type="InterPro" id="IPR045886">
    <property type="entry name" value="ThiF/MoeB/HesA"/>
</dbReference>
<dbReference type="InterPro" id="IPR035985">
    <property type="entry name" value="Ubiquitin-activating_enz"/>
</dbReference>
<evidence type="ECO:0000313" key="3">
    <source>
        <dbReference type="Proteomes" id="UP000006867"/>
    </source>
</evidence>
<feature type="domain" description="THIF-type NAD/FAD binding fold" evidence="1">
    <location>
        <begin position="5"/>
        <end position="239"/>
    </location>
</feature>
<evidence type="ECO:0000313" key="2">
    <source>
        <dbReference type="EMBL" id="ADP31653.1"/>
    </source>
</evidence>
<dbReference type="PANTHER" id="PTHR10953">
    <property type="entry name" value="UBIQUITIN-ACTIVATING ENZYME E1"/>
    <property type="match status" value="1"/>
</dbReference>
<reference evidence="2 3" key="1">
    <citation type="journal article" date="2011" name="Front. Microbiol.">
        <title>Genomic signatures of strain selection and enhancement in Bacillus atrophaeus var. globigii, a historical biowarfare simulant.</title>
        <authorList>
            <person name="Gibbons H.S."/>
            <person name="Broomall S.M."/>
            <person name="McNew L.A."/>
            <person name="Daligault H."/>
            <person name="Chapman C."/>
            <person name="Bruce D."/>
            <person name="Karavis M."/>
            <person name="Krepps M."/>
            <person name="McGregor P.A."/>
            <person name="Hong C."/>
            <person name="Park K.H."/>
            <person name="Akmal A."/>
            <person name="Feldman A."/>
            <person name="Lin J.S."/>
            <person name="Chang W.E."/>
            <person name="Higgs B.W."/>
            <person name="Demirev P."/>
            <person name="Lindquist J."/>
            <person name="Liem A."/>
            <person name="Fochler E."/>
            <person name="Read T.D."/>
            <person name="Tapia R."/>
            <person name="Johnson S."/>
            <person name="Bishop-Lilly K.A."/>
            <person name="Detter C."/>
            <person name="Han C."/>
            <person name="Sozhamannan S."/>
            <person name="Rosenzweig C.N."/>
            <person name="Skowronski E.W."/>
        </authorList>
    </citation>
    <scope>NUCLEOTIDE SEQUENCE [LARGE SCALE GENOMIC DNA]</scope>
    <source>
        <strain evidence="2 3">1942</strain>
    </source>
</reference>
<dbReference type="CDD" id="cd00757">
    <property type="entry name" value="ThiF_MoeB_HesA_family"/>
    <property type="match status" value="1"/>
</dbReference>
<dbReference type="RefSeq" id="WP_003327556.1">
    <property type="nucleotide sequence ID" value="NC_014639.1"/>
</dbReference>
<dbReference type="SUPFAM" id="SSF69572">
    <property type="entry name" value="Activating enzymes of the ubiquitin-like proteins"/>
    <property type="match status" value="1"/>
</dbReference>
<sequence>MTGRYSRQELFAPIGPSGQEKLMEARAVVIGGGALGTASAEMLVRAGVGSVTIADRDYVEWSNLQRQQLYTEDDVKKEMPKAAAAEKRLRSINSDVHVKGIVMDVTAENVSELIEGASVIVDAADNFETRLIVNDAAVKMGIPFLYGACVGSYGLTFTVLPGVTPCLHCLLDKLPLGGLTCDTAGIISPAVLQVAVYQVTDALKLLTGERTEPMIRSFDLWKNERSEINAASLVNASCPSCGTKDFPFLSYENQTKAAVLCGRDTVQIRSGLAKQPDLESLAVRLRQAGLEVTANPYLISCRSHDMKMVLFQDGRAFIHGTNDITKAKSLYHKWIG</sequence>
<accession>A0ABN3Z9S9</accession>
<dbReference type="InterPro" id="IPR000594">
    <property type="entry name" value="ThiF_NAD_FAD-bd"/>
</dbReference>
<dbReference type="Pfam" id="PF00899">
    <property type="entry name" value="ThiF"/>
    <property type="match status" value="1"/>
</dbReference>
<dbReference type="PANTHER" id="PTHR10953:SF102">
    <property type="entry name" value="ADENYLYLTRANSFERASE AND SULFURTRANSFERASE MOCS3"/>
    <property type="match status" value="1"/>
</dbReference>
<dbReference type="Gene3D" id="3.40.50.720">
    <property type="entry name" value="NAD(P)-binding Rossmann-like Domain"/>
    <property type="match status" value="1"/>
</dbReference>
<organism evidence="2 3">
    <name type="scientific">Bacillus atrophaeus (strain 1942)</name>
    <dbReference type="NCBI Taxonomy" id="720555"/>
    <lineage>
        <taxon>Bacteria</taxon>
        <taxon>Bacillati</taxon>
        <taxon>Bacillota</taxon>
        <taxon>Bacilli</taxon>
        <taxon>Bacillales</taxon>
        <taxon>Bacillaceae</taxon>
        <taxon>Bacillus</taxon>
    </lineage>
</organism>
<proteinExistence type="predicted"/>
<dbReference type="Proteomes" id="UP000006867">
    <property type="component" value="Chromosome"/>
</dbReference>